<accession>A0A2P8FGY6</accession>
<dbReference type="EMBL" id="PYGJ01000002">
    <property type="protein sequence ID" value="PSL20965.1"/>
    <property type="molecule type" value="Genomic_DNA"/>
</dbReference>
<gene>
    <name evidence="1" type="ORF">CLV88_10284</name>
</gene>
<keyword evidence="2" id="KW-1185">Reference proteome</keyword>
<name>A0A2P8FGY6_9RHOB</name>
<organism evidence="1 2">
    <name type="scientific">Shimia abyssi</name>
    <dbReference type="NCBI Taxonomy" id="1662395"/>
    <lineage>
        <taxon>Bacteria</taxon>
        <taxon>Pseudomonadati</taxon>
        <taxon>Pseudomonadota</taxon>
        <taxon>Alphaproteobacteria</taxon>
        <taxon>Rhodobacterales</taxon>
        <taxon>Roseobacteraceae</taxon>
    </lineage>
</organism>
<dbReference type="AlphaFoldDB" id="A0A2P8FGY6"/>
<reference evidence="1 2" key="1">
    <citation type="submission" date="2018-03" db="EMBL/GenBank/DDBJ databases">
        <title>Genomic Encyclopedia of Archaeal and Bacterial Type Strains, Phase II (KMG-II): from individual species to whole genera.</title>
        <authorList>
            <person name="Goeker M."/>
        </authorList>
    </citation>
    <scope>NUCLEOTIDE SEQUENCE [LARGE SCALE GENOMIC DNA]</scope>
    <source>
        <strain evidence="1 2">DSM 100673</strain>
    </source>
</reference>
<comment type="caution">
    <text evidence="1">The sequence shown here is derived from an EMBL/GenBank/DDBJ whole genome shotgun (WGS) entry which is preliminary data.</text>
</comment>
<dbReference type="Proteomes" id="UP000240418">
    <property type="component" value="Unassembled WGS sequence"/>
</dbReference>
<evidence type="ECO:0000313" key="1">
    <source>
        <dbReference type="EMBL" id="PSL20965.1"/>
    </source>
</evidence>
<sequence>MFFQRFQCIGRASGLIPAIESNPWAENQPVGAHRQRRDMGKRRHEAYLDAREALGKGRDKRLFSRAALRRVQAGH</sequence>
<proteinExistence type="predicted"/>
<evidence type="ECO:0000313" key="2">
    <source>
        <dbReference type="Proteomes" id="UP000240418"/>
    </source>
</evidence>
<protein>
    <submittedName>
        <fullName evidence="1">Uncharacterized protein</fullName>
    </submittedName>
</protein>